<dbReference type="GO" id="GO:0009229">
    <property type="term" value="P:thiamine diphosphate biosynthetic process"/>
    <property type="evidence" value="ECO:0007669"/>
    <property type="project" value="UniProtKB-UniPathway"/>
</dbReference>
<dbReference type="UniPathway" id="UPA00060"/>
<dbReference type="InterPro" id="IPR006076">
    <property type="entry name" value="FAD-dep_OxRdtase"/>
</dbReference>
<dbReference type="InterPro" id="IPR012727">
    <property type="entry name" value="Gly_oxidase_ThiO"/>
</dbReference>
<evidence type="ECO:0000313" key="8">
    <source>
        <dbReference type="Proteomes" id="UP000444980"/>
    </source>
</evidence>
<sequence>MTTTRSGPTLAVIGGGVIGGICALAAADAGWRVHVYDDGPTTRASEVAGGMLGTLGEGHPGEDDLFALSVESTALWPSWIERLGDAGIATAADSLFVATTAADGEYLRQMAQFVWAQQIPQDRLTPMRAAQIRAVEPALSTRVNSGFLASGEGALDNRRLLAALHAAHGEAGVHWHRMRIDDVADVRADQVLVAAGMGTPALLPDISLVPAKGEILRLHRNRYSVGVPQRVIRARVEGHNVYLVPRADGVVVGATQYEPFADDDRAPQAGGVADLLADATEIMPGLRTYDLAEAGAGIRPCSADALPIIERVDDRTLVAAGHGRNGIVLAPVTAARVVALLGA</sequence>
<dbReference type="EC" id="1.4.3.19" evidence="5"/>
<comment type="catalytic activity">
    <reaction evidence="4">
        <text>glycine + O2 + H2O = glyoxylate + H2O2 + NH4(+)</text>
        <dbReference type="Rhea" id="RHEA:11532"/>
        <dbReference type="ChEBI" id="CHEBI:15377"/>
        <dbReference type="ChEBI" id="CHEBI:15379"/>
        <dbReference type="ChEBI" id="CHEBI:16240"/>
        <dbReference type="ChEBI" id="CHEBI:28938"/>
        <dbReference type="ChEBI" id="CHEBI:36655"/>
        <dbReference type="ChEBI" id="CHEBI:57305"/>
        <dbReference type="EC" id="1.4.3.19"/>
    </reaction>
</comment>
<comment type="pathway">
    <text evidence="1">Cofactor biosynthesis; thiamine diphosphate biosynthesis.</text>
</comment>
<dbReference type="EMBL" id="BJOU01000001">
    <property type="protein sequence ID" value="GED96624.1"/>
    <property type="molecule type" value="Genomic_DNA"/>
</dbReference>
<proteinExistence type="predicted"/>
<accession>A0A7M3SVF0</accession>
<dbReference type="OrthoDB" id="3214401at2"/>
<dbReference type="NCBIfam" id="TIGR02352">
    <property type="entry name" value="thiamin_ThiO"/>
    <property type="match status" value="1"/>
</dbReference>
<comment type="caution">
    <text evidence="7">The sequence shown here is derived from an EMBL/GenBank/DDBJ whole genome shotgun (WGS) entry which is preliminary data.</text>
</comment>
<dbReference type="RefSeq" id="WP_161926068.1">
    <property type="nucleotide sequence ID" value="NZ_BJOU01000001.1"/>
</dbReference>
<dbReference type="SUPFAM" id="SSF51905">
    <property type="entry name" value="FAD/NAD(P)-binding domain"/>
    <property type="match status" value="1"/>
</dbReference>
<evidence type="ECO:0000259" key="6">
    <source>
        <dbReference type="Pfam" id="PF01266"/>
    </source>
</evidence>
<evidence type="ECO:0000256" key="2">
    <source>
        <dbReference type="ARBA" id="ARBA00022977"/>
    </source>
</evidence>
<dbReference type="GO" id="GO:0005737">
    <property type="term" value="C:cytoplasm"/>
    <property type="evidence" value="ECO:0007669"/>
    <property type="project" value="TreeGrafter"/>
</dbReference>
<dbReference type="GO" id="GO:0043799">
    <property type="term" value="F:glycine oxidase activity"/>
    <property type="evidence" value="ECO:0007669"/>
    <property type="project" value="UniProtKB-EC"/>
</dbReference>
<dbReference type="PANTHER" id="PTHR13847:SF289">
    <property type="entry name" value="GLYCINE OXIDASE"/>
    <property type="match status" value="1"/>
</dbReference>
<evidence type="ECO:0000313" key="7">
    <source>
        <dbReference type="EMBL" id="GED96624.1"/>
    </source>
</evidence>
<keyword evidence="3" id="KW-0560">Oxidoreductase</keyword>
<evidence type="ECO:0000256" key="1">
    <source>
        <dbReference type="ARBA" id="ARBA00004948"/>
    </source>
</evidence>
<evidence type="ECO:0000256" key="4">
    <source>
        <dbReference type="ARBA" id="ARBA00049872"/>
    </source>
</evidence>
<reference evidence="8" key="1">
    <citation type="submission" date="2019-06" db="EMBL/GenBank/DDBJ databases">
        <title>Gordonia isolated from sludge of a wastewater treatment plant.</title>
        <authorList>
            <person name="Tamura T."/>
            <person name="Aoyama K."/>
            <person name="Kang Y."/>
            <person name="Saito S."/>
            <person name="Akiyama N."/>
            <person name="Yazawa K."/>
            <person name="Gonoi T."/>
            <person name="Mikami Y."/>
        </authorList>
    </citation>
    <scope>NUCLEOTIDE SEQUENCE [LARGE SCALE GENOMIC DNA]</scope>
    <source>
        <strain evidence="8">NBRC 107697</strain>
    </source>
</reference>
<protein>
    <recommendedName>
        <fullName evidence="5">glycine oxidase</fullName>
        <ecNumber evidence="5">1.4.3.19</ecNumber>
    </recommendedName>
</protein>
<feature type="domain" description="FAD dependent oxidoreductase" evidence="6">
    <location>
        <begin position="10"/>
        <end position="339"/>
    </location>
</feature>
<dbReference type="PANTHER" id="PTHR13847">
    <property type="entry name" value="SARCOSINE DEHYDROGENASE-RELATED"/>
    <property type="match status" value="1"/>
</dbReference>
<dbReference type="InterPro" id="IPR036188">
    <property type="entry name" value="FAD/NAD-bd_sf"/>
</dbReference>
<dbReference type="Gene3D" id="3.50.50.60">
    <property type="entry name" value="FAD/NAD(P)-binding domain"/>
    <property type="match status" value="1"/>
</dbReference>
<dbReference type="Proteomes" id="UP000444980">
    <property type="component" value="Unassembled WGS sequence"/>
</dbReference>
<gene>
    <name evidence="7" type="primary">thiO</name>
    <name evidence="7" type="ORF">nbrc107697_06630</name>
</gene>
<dbReference type="GO" id="GO:0050660">
    <property type="term" value="F:flavin adenine dinucleotide binding"/>
    <property type="evidence" value="ECO:0007669"/>
    <property type="project" value="InterPro"/>
</dbReference>
<dbReference type="GO" id="GO:0009228">
    <property type="term" value="P:thiamine biosynthetic process"/>
    <property type="evidence" value="ECO:0007669"/>
    <property type="project" value="UniProtKB-KW"/>
</dbReference>
<evidence type="ECO:0000256" key="3">
    <source>
        <dbReference type="ARBA" id="ARBA00023002"/>
    </source>
</evidence>
<keyword evidence="2" id="KW-0784">Thiamine biosynthesis</keyword>
<dbReference type="Gene3D" id="3.30.9.10">
    <property type="entry name" value="D-Amino Acid Oxidase, subunit A, domain 2"/>
    <property type="match status" value="1"/>
</dbReference>
<keyword evidence="8" id="KW-1185">Reference proteome</keyword>
<evidence type="ECO:0000256" key="5">
    <source>
        <dbReference type="ARBA" id="ARBA00050018"/>
    </source>
</evidence>
<dbReference type="AlphaFoldDB" id="A0A7M3SVF0"/>
<dbReference type="SUPFAM" id="SSF54373">
    <property type="entry name" value="FAD-linked reductases, C-terminal domain"/>
    <property type="match status" value="1"/>
</dbReference>
<dbReference type="Pfam" id="PF01266">
    <property type="entry name" value="DAO"/>
    <property type="match status" value="1"/>
</dbReference>
<organism evidence="7 8">
    <name type="scientific">Gordonia crocea</name>
    <dbReference type="NCBI Taxonomy" id="589162"/>
    <lineage>
        <taxon>Bacteria</taxon>
        <taxon>Bacillati</taxon>
        <taxon>Actinomycetota</taxon>
        <taxon>Actinomycetes</taxon>
        <taxon>Mycobacteriales</taxon>
        <taxon>Gordoniaceae</taxon>
        <taxon>Gordonia</taxon>
    </lineage>
</organism>
<name>A0A7M3SVF0_9ACTN</name>